<name>A0A482XFA6_LAOST</name>
<evidence type="ECO:0000313" key="4">
    <source>
        <dbReference type="Proteomes" id="UP000291343"/>
    </source>
</evidence>
<organism evidence="3 4">
    <name type="scientific">Laodelphax striatellus</name>
    <name type="common">Small brown planthopper</name>
    <name type="synonym">Delphax striatella</name>
    <dbReference type="NCBI Taxonomy" id="195883"/>
    <lineage>
        <taxon>Eukaryota</taxon>
        <taxon>Metazoa</taxon>
        <taxon>Ecdysozoa</taxon>
        <taxon>Arthropoda</taxon>
        <taxon>Hexapoda</taxon>
        <taxon>Insecta</taxon>
        <taxon>Pterygota</taxon>
        <taxon>Neoptera</taxon>
        <taxon>Paraneoptera</taxon>
        <taxon>Hemiptera</taxon>
        <taxon>Auchenorrhyncha</taxon>
        <taxon>Fulgoroidea</taxon>
        <taxon>Delphacidae</taxon>
        <taxon>Criomorphinae</taxon>
        <taxon>Laodelphax</taxon>
    </lineage>
</organism>
<dbReference type="GO" id="GO:0033204">
    <property type="term" value="F:ribonuclease P RNA binding"/>
    <property type="evidence" value="ECO:0007669"/>
    <property type="project" value="TreeGrafter"/>
</dbReference>
<dbReference type="STRING" id="195883.A0A482XFA6"/>
<dbReference type="AlphaFoldDB" id="A0A482XFA6"/>
<dbReference type="InterPro" id="IPR038085">
    <property type="entry name" value="Rnp2-like_sf"/>
</dbReference>
<keyword evidence="2" id="KW-0819">tRNA processing</keyword>
<evidence type="ECO:0000313" key="3">
    <source>
        <dbReference type="EMBL" id="RZF44556.1"/>
    </source>
</evidence>
<comment type="caution">
    <text evidence="3">The sequence shown here is derived from an EMBL/GenBank/DDBJ whole genome shotgun (WGS) entry which is preliminary data.</text>
</comment>
<gene>
    <name evidence="3" type="ORF">LSTR_LSTR001314</name>
</gene>
<dbReference type="Gene3D" id="3.30.70.3250">
    <property type="entry name" value="Ribonuclease P, Pop5 subunit"/>
    <property type="match status" value="1"/>
</dbReference>
<comment type="similarity">
    <text evidence="1">Belongs to the eukaryotic/archaeal RNase P protein component 2 family.</text>
</comment>
<accession>A0A482XFA6</accession>
<dbReference type="GO" id="GO:0005730">
    <property type="term" value="C:nucleolus"/>
    <property type="evidence" value="ECO:0007669"/>
    <property type="project" value="TreeGrafter"/>
</dbReference>
<reference evidence="3 4" key="1">
    <citation type="journal article" date="2017" name="Gigascience">
        <title>Genome sequence of the small brown planthopper, Laodelphax striatellus.</title>
        <authorList>
            <person name="Zhu J."/>
            <person name="Jiang F."/>
            <person name="Wang X."/>
            <person name="Yang P."/>
            <person name="Bao Y."/>
            <person name="Zhao W."/>
            <person name="Wang W."/>
            <person name="Lu H."/>
            <person name="Wang Q."/>
            <person name="Cui N."/>
            <person name="Li J."/>
            <person name="Chen X."/>
            <person name="Luo L."/>
            <person name="Yu J."/>
            <person name="Kang L."/>
            <person name="Cui F."/>
        </authorList>
    </citation>
    <scope>NUCLEOTIDE SEQUENCE [LARGE SCALE GENOMIC DNA]</scope>
    <source>
        <strain evidence="3">Lst14</strain>
    </source>
</reference>
<proteinExistence type="inferred from homology"/>
<dbReference type="Proteomes" id="UP000291343">
    <property type="component" value="Unassembled WGS sequence"/>
</dbReference>
<dbReference type="PANTHER" id="PTHR15441:SF1">
    <property type="entry name" value="RIBONUCLEASE P PROTEIN SUBUNIT P14"/>
    <property type="match status" value="1"/>
</dbReference>
<dbReference type="InParanoid" id="A0A482XFA6"/>
<dbReference type="Pfam" id="PF01900">
    <property type="entry name" value="RNase_P_Rpp14"/>
    <property type="match status" value="1"/>
</dbReference>
<dbReference type="PANTHER" id="PTHR15441">
    <property type="entry name" value="RIBONUCLEASE P PROTEIN SUBUNIT P14"/>
    <property type="match status" value="1"/>
</dbReference>
<dbReference type="GO" id="GO:0030681">
    <property type="term" value="C:multimeric ribonuclease P complex"/>
    <property type="evidence" value="ECO:0007669"/>
    <property type="project" value="TreeGrafter"/>
</dbReference>
<protein>
    <submittedName>
        <fullName evidence="3">Uncharacterized protein</fullName>
    </submittedName>
</protein>
<dbReference type="SMR" id="A0A482XFA6"/>
<dbReference type="EMBL" id="QKKF02010473">
    <property type="protein sequence ID" value="RZF44556.1"/>
    <property type="molecule type" value="Genomic_DNA"/>
</dbReference>
<dbReference type="OrthoDB" id="7481291at2759"/>
<sequence>MEFCYLDITLDLAVEKSISAVSFKGHVIKCVKNVFGEFGASHKIDVLKYDLINRSAIIRCPSTFYVKLLSALTLSGEFEGLACCYRLNRSSPYLLSLLSNSRTYEHC</sequence>
<dbReference type="GO" id="GO:0001682">
    <property type="term" value="P:tRNA 5'-leader removal"/>
    <property type="evidence" value="ECO:0007669"/>
    <property type="project" value="InterPro"/>
</dbReference>
<evidence type="ECO:0000256" key="2">
    <source>
        <dbReference type="ARBA" id="ARBA00022694"/>
    </source>
</evidence>
<keyword evidence="4" id="KW-1185">Reference proteome</keyword>
<dbReference type="FunCoup" id="A0A482XFA6">
    <property type="interactions" value="8"/>
</dbReference>
<evidence type="ECO:0000256" key="1">
    <source>
        <dbReference type="ARBA" id="ARBA00010800"/>
    </source>
</evidence>
<dbReference type="InterPro" id="IPR002759">
    <property type="entry name" value="Pop5/Rpp14/Rnp2-like"/>
</dbReference>
<dbReference type="SUPFAM" id="SSF160350">
    <property type="entry name" value="Rnp2-like"/>
    <property type="match status" value="1"/>
</dbReference>